<dbReference type="PRINTS" id="PR00344">
    <property type="entry name" value="BCTRLSENSOR"/>
</dbReference>
<dbReference type="SUPFAM" id="SSF55874">
    <property type="entry name" value="ATPase domain of HSP90 chaperone/DNA topoisomerase II/histidine kinase"/>
    <property type="match status" value="2"/>
</dbReference>
<evidence type="ECO:0000256" key="1">
    <source>
        <dbReference type="ARBA" id="ARBA00000085"/>
    </source>
</evidence>
<feature type="domain" description="Histidine kinase" evidence="7">
    <location>
        <begin position="492"/>
        <end position="706"/>
    </location>
</feature>
<keyword evidence="9" id="KW-1185">Reference proteome</keyword>
<keyword evidence="4" id="KW-0547">Nucleotide-binding</keyword>
<dbReference type="Gene3D" id="1.10.287.130">
    <property type="match status" value="1"/>
</dbReference>
<keyword evidence="6" id="KW-0067">ATP-binding</keyword>
<evidence type="ECO:0000256" key="6">
    <source>
        <dbReference type="ARBA" id="ARBA00022840"/>
    </source>
</evidence>
<keyword evidence="3" id="KW-0808">Transferase</keyword>
<dbReference type="PROSITE" id="PS50109">
    <property type="entry name" value="HIS_KIN"/>
    <property type="match status" value="1"/>
</dbReference>
<dbReference type="PANTHER" id="PTHR44936">
    <property type="entry name" value="SENSOR PROTEIN CREC"/>
    <property type="match status" value="1"/>
</dbReference>
<evidence type="ECO:0000256" key="3">
    <source>
        <dbReference type="ARBA" id="ARBA00022679"/>
    </source>
</evidence>
<dbReference type="InterPro" id="IPR004358">
    <property type="entry name" value="Sig_transdc_His_kin-like_C"/>
</dbReference>
<proteinExistence type="predicted"/>
<dbReference type="InterPro" id="IPR003594">
    <property type="entry name" value="HATPase_dom"/>
</dbReference>
<evidence type="ECO:0000313" key="8">
    <source>
        <dbReference type="EMBL" id="AVQ19366.1"/>
    </source>
</evidence>
<dbReference type="PANTHER" id="PTHR44936:SF10">
    <property type="entry name" value="SENSOR PROTEIN RSTB"/>
    <property type="match status" value="1"/>
</dbReference>
<evidence type="ECO:0000256" key="5">
    <source>
        <dbReference type="ARBA" id="ARBA00022777"/>
    </source>
</evidence>
<dbReference type="InterPro" id="IPR005467">
    <property type="entry name" value="His_kinase_dom"/>
</dbReference>
<dbReference type="RefSeq" id="WP_005885397.1">
    <property type="nucleotide sequence ID" value="NZ_CP028102.1"/>
</dbReference>
<dbReference type="EC" id="2.7.13.3" evidence="2"/>
<sequence length="706" mass="82231">MKKKIRPSSNIIDSIGKNLIIDEISAIVELIKNSYDADAENVIINLEKNGEDLIITIEDDGHGMSLKTVEDNWMVPATSYKKNNKYSPLKNRRVLGEKGLGRYSVAILGNFLRLETIKDNEKTTLELDWDNIKKYKYLDEIEFDINTQKTCEKNGTKLIIKKKNYSIWSENKKLELEKELRKLLSPVTTLKDTFKVFLSFKNFEIYTSNDKETKIITEKTEILSYDLFEYYDYKIIANIDENMVINYSIYSENNKLLKQEKISKEETEKILSKDGANFPGPFSLEFRVFNREPSVISSMYEELKKENENLGKAEVRKLLNELSGISIYKNRFRIRPYGEERYDWLELNKRRYLNPTFRVSNSQINGIITLSDETFLIEKSARDGLQEDENFKGLKIITLEILSKLEIEKFQNKKQENKENSHENSLFDNLGKFDKFRENMKKVTSNLSEDTQEKIVKIIDEKEKEDLKNVTKIQDLIVKYEKHVTLGKIVNRIIHEGRKPISFFKNGCNFLKRETKKFLQTQSEESRNKIIQKTNEFEEQTNKIAKLFKSIEPLSSQRRQNSKETNLKETIMKSLAVYEAEFKEVKLETNLEDISAIVVDSEIQTALTNILENSLYWMNESEKPKKLIINLFKTKNNKAKIEIIDSGPGILEDDIKSKIIFEPGFTRKNNGTGLGLSIAGEALKRNGFQLQIMNYSEGAYLIMEEI</sequence>
<dbReference type="GeneID" id="62763823"/>
<evidence type="ECO:0000256" key="4">
    <source>
        <dbReference type="ARBA" id="ARBA00022741"/>
    </source>
</evidence>
<evidence type="ECO:0000256" key="2">
    <source>
        <dbReference type="ARBA" id="ARBA00012438"/>
    </source>
</evidence>
<dbReference type="Proteomes" id="UP000240258">
    <property type="component" value="Chromosome"/>
</dbReference>
<dbReference type="Gene3D" id="3.30.565.10">
    <property type="entry name" value="Histidine kinase-like ATPase, C-terminal domain"/>
    <property type="match status" value="2"/>
</dbReference>
<dbReference type="SMART" id="SM00387">
    <property type="entry name" value="HATPase_c"/>
    <property type="match status" value="1"/>
</dbReference>
<evidence type="ECO:0000259" key="7">
    <source>
        <dbReference type="PROSITE" id="PS50109"/>
    </source>
</evidence>
<reference evidence="9" key="1">
    <citation type="journal article" date="2018" name="MSphere">
        <title>Fusobacterium Genomics Using MinION and Illumina Sequencing Enables Genome Completion and Correction.</title>
        <authorList>
            <person name="Todd S.M."/>
            <person name="Settlage R.E."/>
            <person name="Lahmers K.K."/>
            <person name="Slade D.J."/>
        </authorList>
    </citation>
    <scope>NUCLEOTIDE SEQUENCE [LARGE SCALE GENOMIC DNA]</scope>
    <source>
        <strain evidence="9">ATCC 9817</strain>
    </source>
</reference>
<protein>
    <recommendedName>
        <fullName evidence="2">histidine kinase</fullName>
        <ecNumber evidence="2">2.7.13.3</ecNumber>
    </recommendedName>
</protein>
<name>A0ABM6TY54_FUSMR</name>
<dbReference type="Pfam" id="PF02518">
    <property type="entry name" value="HATPase_c"/>
    <property type="match status" value="1"/>
</dbReference>
<comment type="catalytic activity">
    <reaction evidence="1">
        <text>ATP + protein L-histidine = ADP + protein N-phospho-L-histidine.</text>
        <dbReference type="EC" id="2.7.13.3"/>
    </reaction>
</comment>
<keyword evidence="5" id="KW-0418">Kinase</keyword>
<evidence type="ECO:0000313" key="9">
    <source>
        <dbReference type="Proteomes" id="UP000240258"/>
    </source>
</evidence>
<dbReference type="Pfam" id="PF13589">
    <property type="entry name" value="HATPase_c_3"/>
    <property type="match status" value="1"/>
</dbReference>
<dbReference type="InterPro" id="IPR036890">
    <property type="entry name" value="HATPase_C_sf"/>
</dbReference>
<dbReference type="EMBL" id="CP028102">
    <property type="protein sequence ID" value="AVQ19366.1"/>
    <property type="molecule type" value="Genomic_DNA"/>
</dbReference>
<organism evidence="8 9">
    <name type="scientific">Fusobacterium mortiferum ATCC 9817</name>
    <dbReference type="NCBI Taxonomy" id="469616"/>
    <lineage>
        <taxon>Bacteria</taxon>
        <taxon>Fusobacteriati</taxon>
        <taxon>Fusobacteriota</taxon>
        <taxon>Fusobacteriia</taxon>
        <taxon>Fusobacteriales</taxon>
        <taxon>Fusobacteriaceae</taxon>
        <taxon>Fusobacterium</taxon>
    </lineage>
</organism>
<dbReference type="InterPro" id="IPR050980">
    <property type="entry name" value="2C_sensor_his_kinase"/>
</dbReference>
<gene>
    <name evidence="8" type="ORF">C4N19_09795</name>
</gene>
<accession>A0ABM6TY54</accession>